<feature type="compositionally biased region" description="Polar residues" evidence="8">
    <location>
        <begin position="1"/>
        <end position="13"/>
    </location>
</feature>
<evidence type="ECO:0000256" key="6">
    <source>
        <dbReference type="ARBA" id="ARBA00023136"/>
    </source>
</evidence>
<comment type="function">
    <text evidence="1 7">May be involved in both secretory and endocytic intracellular trafficking in the endosomal/prevacuolar compartments.</text>
</comment>
<dbReference type="Proteomes" id="UP000729402">
    <property type="component" value="Unassembled WGS sequence"/>
</dbReference>
<dbReference type="InterPro" id="IPR004895">
    <property type="entry name" value="Prenylated_rab_accept_PRA1"/>
</dbReference>
<organism evidence="9 10">
    <name type="scientific">Zizania palustris</name>
    <name type="common">Northern wild rice</name>
    <dbReference type="NCBI Taxonomy" id="103762"/>
    <lineage>
        <taxon>Eukaryota</taxon>
        <taxon>Viridiplantae</taxon>
        <taxon>Streptophyta</taxon>
        <taxon>Embryophyta</taxon>
        <taxon>Tracheophyta</taxon>
        <taxon>Spermatophyta</taxon>
        <taxon>Magnoliopsida</taxon>
        <taxon>Liliopsida</taxon>
        <taxon>Poales</taxon>
        <taxon>Poaceae</taxon>
        <taxon>BOP clade</taxon>
        <taxon>Oryzoideae</taxon>
        <taxon>Oryzeae</taxon>
        <taxon>Zizaniinae</taxon>
        <taxon>Zizania</taxon>
    </lineage>
</organism>
<keyword evidence="10" id="KW-1185">Reference proteome</keyword>
<gene>
    <name evidence="9" type="ORF">GUJ93_ZPchr0009g124</name>
</gene>
<dbReference type="Pfam" id="PF03208">
    <property type="entry name" value="PRA1"/>
    <property type="match status" value="1"/>
</dbReference>
<dbReference type="GO" id="GO:0005794">
    <property type="term" value="C:Golgi apparatus"/>
    <property type="evidence" value="ECO:0007669"/>
    <property type="project" value="TreeGrafter"/>
</dbReference>
<evidence type="ECO:0000256" key="8">
    <source>
        <dbReference type="SAM" id="MobiDB-lite"/>
    </source>
</evidence>
<dbReference type="GO" id="GO:0016020">
    <property type="term" value="C:membrane"/>
    <property type="evidence" value="ECO:0007669"/>
    <property type="project" value="UniProtKB-SubCell"/>
</dbReference>
<sequence>MKHSMSTSSQCLSPRTLLDDPHQDHAFDAPRLLRPSSGIPSSASLRSTLRMPCLIAEDLVHHTPKSLHSEYPSKCLASEDFVSGYLHPEQCSALTAFSLRTTTRGTEACRSVPCWHGTTQVHALLPITVLPAASPPLLPTTCTDTADADANLAAMRAFLGRLLDSVKCAFSGALPWPELVDRSTLSHPDSLSDATARLHKNLAYFHVNYVAVVALSLAAALLATPSPSSRSSLSSPPGASSTCSAPLTVFRVPEDFFVDESDQVNGGASISLLSFITNATGGRV</sequence>
<dbReference type="EMBL" id="JAAALK010000289">
    <property type="protein sequence ID" value="KAG8050841.1"/>
    <property type="molecule type" value="Genomic_DNA"/>
</dbReference>
<protein>
    <recommendedName>
        <fullName evidence="7">PRA1 family protein</fullName>
    </recommendedName>
</protein>
<dbReference type="AlphaFoldDB" id="A0A8J5S6H2"/>
<feature type="transmembrane region" description="Helical" evidence="7">
    <location>
        <begin position="202"/>
        <end position="223"/>
    </location>
</feature>
<evidence type="ECO:0000256" key="3">
    <source>
        <dbReference type="ARBA" id="ARBA00006483"/>
    </source>
</evidence>
<evidence type="ECO:0000256" key="2">
    <source>
        <dbReference type="ARBA" id="ARBA00004141"/>
    </source>
</evidence>
<evidence type="ECO:0000256" key="1">
    <source>
        <dbReference type="ARBA" id="ARBA00002501"/>
    </source>
</evidence>
<evidence type="ECO:0000256" key="7">
    <source>
        <dbReference type="RuleBase" id="RU363107"/>
    </source>
</evidence>
<dbReference type="OrthoDB" id="63113at2759"/>
<reference evidence="9" key="2">
    <citation type="submission" date="2021-02" db="EMBL/GenBank/DDBJ databases">
        <authorList>
            <person name="Kimball J.A."/>
            <person name="Haas M.W."/>
            <person name="Macchietto M."/>
            <person name="Kono T."/>
            <person name="Duquette J."/>
            <person name="Shao M."/>
        </authorList>
    </citation>
    <scope>NUCLEOTIDE SEQUENCE</scope>
    <source>
        <tissue evidence="9">Fresh leaf tissue</tissue>
    </source>
</reference>
<comment type="caution">
    <text evidence="9">The sequence shown here is derived from an EMBL/GenBank/DDBJ whole genome shotgun (WGS) entry which is preliminary data.</text>
</comment>
<keyword evidence="7" id="KW-0813">Transport</keyword>
<evidence type="ECO:0000256" key="5">
    <source>
        <dbReference type="ARBA" id="ARBA00022989"/>
    </source>
</evidence>
<reference evidence="9" key="1">
    <citation type="journal article" date="2021" name="bioRxiv">
        <title>Whole Genome Assembly and Annotation of Northern Wild Rice, Zizania palustris L., Supports a Whole Genome Duplication in the Zizania Genus.</title>
        <authorList>
            <person name="Haas M."/>
            <person name="Kono T."/>
            <person name="Macchietto M."/>
            <person name="Millas R."/>
            <person name="McGilp L."/>
            <person name="Shao M."/>
            <person name="Duquette J."/>
            <person name="Hirsch C.N."/>
            <person name="Kimball J."/>
        </authorList>
    </citation>
    <scope>NUCLEOTIDE SEQUENCE</scope>
    <source>
        <tissue evidence="9">Fresh leaf tissue</tissue>
    </source>
</reference>
<evidence type="ECO:0000313" key="10">
    <source>
        <dbReference type="Proteomes" id="UP000729402"/>
    </source>
</evidence>
<dbReference type="PANTHER" id="PTHR19317">
    <property type="entry name" value="PRENYLATED RAB ACCEPTOR 1-RELATED"/>
    <property type="match status" value="1"/>
</dbReference>
<comment type="subcellular location">
    <subcellularLocation>
        <location evidence="2 7">Membrane</location>
        <topology evidence="2 7">Multi-pass membrane protein</topology>
    </subcellularLocation>
</comment>
<evidence type="ECO:0000256" key="4">
    <source>
        <dbReference type="ARBA" id="ARBA00022692"/>
    </source>
</evidence>
<feature type="region of interest" description="Disordered" evidence="8">
    <location>
        <begin position="1"/>
        <end position="20"/>
    </location>
</feature>
<comment type="similarity">
    <text evidence="3 7">Belongs to the PRA1 family.</text>
</comment>
<keyword evidence="5 7" id="KW-1133">Transmembrane helix</keyword>
<dbReference type="PANTHER" id="PTHR19317:SF96">
    <property type="entry name" value="PRA1 FAMILY PROTEIN"/>
    <property type="match status" value="1"/>
</dbReference>
<accession>A0A8J5S6H2</accession>
<evidence type="ECO:0000313" key="9">
    <source>
        <dbReference type="EMBL" id="KAG8050841.1"/>
    </source>
</evidence>
<proteinExistence type="inferred from homology"/>
<dbReference type="GO" id="GO:0005783">
    <property type="term" value="C:endoplasmic reticulum"/>
    <property type="evidence" value="ECO:0007669"/>
    <property type="project" value="TreeGrafter"/>
</dbReference>
<keyword evidence="4 7" id="KW-0812">Transmembrane</keyword>
<name>A0A8J5S6H2_ZIZPA</name>
<dbReference type="GO" id="GO:0016192">
    <property type="term" value="P:vesicle-mediated transport"/>
    <property type="evidence" value="ECO:0007669"/>
    <property type="project" value="TreeGrafter"/>
</dbReference>
<comment type="caution">
    <text evidence="7">Lacks conserved residue(s) required for the propagation of feature annotation.</text>
</comment>
<keyword evidence="6 7" id="KW-0472">Membrane</keyword>